<dbReference type="CDD" id="cd00077">
    <property type="entry name" value="HDc"/>
    <property type="match status" value="1"/>
</dbReference>
<name>A0A7S6WRU6_9SPIR</name>
<dbReference type="InterPro" id="IPR006674">
    <property type="entry name" value="HD_domain"/>
</dbReference>
<dbReference type="InterPro" id="IPR051094">
    <property type="entry name" value="Diverse_Catalytic_Enzymes"/>
</dbReference>
<keyword evidence="5" id="KW-0408">Iron</keyword>
<accession>A0A7S6WRU6</accession>
<dbReference type="SMART" id="SM00471">
    <property type="entry name" value="HDc"/>
    <property type="match status" value="1"/>
</dbReference>
<evidence type="ECO:0000313" key="9">
    <source>
        <dbReference type="Proteomes" id="UP000593915"/>
    </source>
</evidence>
<dbReference type="GO" id="GO:0046872">
    <property type="term" value="F:metal ion binding"/>
    <property type="evidence" value="ECO:0007669"/>
    <property type="project" value="UniProtKB-KW"/>
</dbReference>
<gene>
    <name evidence="8" type="primary">yqeK</name>
    <name evidence="8" type="ORF">IFE08_06950</name>
</gene>
<evidence type="ECO:0000313" key="8">
    <source>
        <dbReference type="EMBL" id="QOW62156.1"/>
    </source>
</evidence>
<reference evidence="8 9" key="1">
    <citation type="submission" date="2020-09" db="EMBL/GenBank/DDBJ databases">
        <title>Characterization of Treponema spp. from bovine digital dermatitis in Korea.</title>
        <authorList>
            <person name="Espiritu H.M."/>
            <person name="Cho Y.I."/>
            <person name="Mamuad L."/>
        </authorList>
    </citation>
    <scope>NUCLEOTIDE SEQUENCE [LARGE SCALE GENOMIC DNA]</scope>
    <source>
        <strain evidence="8 9">KS1</strain>
    </source>
</reference>
<keyword evidence="4 8" id="KW-0378">Hydrolase</keyword>
<dbReference type="PANTHER" id="PTHR35795">
    <property type="entry name" value="SLR1885 PROTEIN"/>
    <property type="match status" value="1"/>
</dbReference>
<feature type="domain" description="HD/PDEase" evidence="7">
    <location>
        <begin position="21"/>
        <end position="152"/>
    </location>
</feature>
<dbReference type="Proteomes" id="UP000593915">
    <property type="component" value="Chromosome"/>
</dbReference>
<dbReference type="PANTHER" id="PTHR35795:SF1">
    <property type="entry name" value="BIS(5'-NUCLEOSYL)-TETRAPHOSPHATASE, SYMMETRICAL"/>
    <property type="match status" value="1"/>
</dbReference>
<proteinExistence type="predicted"/>
<evidence type="ECO:0000256" key="3">
    <source>
        <dbReference type="ARBA" id="ARBA00022741"/>
    </source>
</evidence>
<dbReference type="GO" id="GO:0008803">
    <property type="term" value="F:bis(5'-nucleosyl)-tetraphosphatase (symmetrical) activity"/>
    <property type="evidence" value="ECO:0007669"/>
    <property type="project" value="UniProtKB-EC"/>
</dbReference>
<organism evidence="8 9">
    <name type="scientific">Treponema pedis</name>
    <dbReference type="NCBI Taxonomy" id="409322"/>
    <lineage>
        <taxon>Bacteria</taxon>
        <taxon>Pseudomonadati</taxon>
        <taxon>Spirochaetota</taxon>
        <taxon>Spirochaetia</taxon>
        <taxon>Spirochaetales</taxon>
        <taxon>Treponemataceae</taxon>
        <taxon>Treponema</taxon>
    </lineage>
</organism>
<keyword evidence="3" id="KW-0547">Nucleotide-binding</keyword>
<dbReference type="Pfam" id="PF01966">
    <property type="entry name" value="HD"/>
    <property type="match status" value="1"/>
</dbReference>
<evidence type="ECO:0000256" key="4">
    <source>
        <dbReference type="ARBA" id="ARBA00022801"/>
    </source>
</evidence>
<dbReference type="NCBIfam" id="TIGR00488">
    <property type="entry name" value="bis(5'-nucleosyl)-tetraphosphatase (symmetrical) YqeK"/>
    <property type="match status" value="1"/>
</dbReference>
<evidence type="ECO:0000256" key="2">
    <source>
        <dbReference type="ARBA" id="ARBA00022723"/>
    </source>
</evidence>
<evidence type="ECO:0000256" key="5">
    <source>
        <dbReference type="ARBA" id="ARBA00023004"/>
    </source>
</evidence>
<sequence>MPELSLKNLTALINSYAKTNLTESRYAHSVRVAEYSSYLASLYKEENVMPELAYFTGLSHDICKKCDDETLLKIVKEDGLGIDEVEKTRLNLLHGRAAAVILKTEFGVTDDSILKAVAFHTFGYEGIDALGKIVYIADKIEPGRPDTECFREFAETASLNTLMLKVLDWNISYIEKKGGNLHTLTQKMYDGLLKEAALIGQHSRF</sequence>
<dbReference type="Gene3D" id="1.10.3210.10">
    <property type="entry name" value="Hypothetical protein af1432"/>
    <property type="match status" value="1"/>
</dbReference>
<comment type="catalytic activity">
    <reaction evidence="6">
        <text>P(1),P(4)-bis(5'-adenosyl) tetraphosphate + H2O = 2 ADP + 2 H(+)</text>
        <dbReference type="Rhea" id="RHEA:24252"/>
        <dbReference type="ChEBI" id="CHEBI:15377"/>
        <dbReference type="ChEBI" id="CHEBI:15378"/>
        <dbReference type="ChEBI" id="CHEBI:58141"/>
        <dbReference type="ChEBI" id="CHEBI:456216"/>
        <dbReference type="EC" id="3.6.1.41"/>
    </reaction>
</comment>
<dbReference type="SUPFAM" id="SSF109604">
    <property type="entry name" value="HD-domain/PDEase-like"/>
    <property type="match status" value="1"/>
</dbReference>
<keyword evidence="2" id="KW-0479">Metal-binding</keyword>
<evidence type="ECO:0000259" key="7">
    <source>
        <dbReference type="SMART" id="SM00471"/>
    </source>
</evidence>
<evidence type="ECO:0000256" key="1">
    <source>
        <dbReference type="ARBA" id="ARBA00012506"/>
    </source>
</evidence>
<dbReference type="InterPro" id="IPR005249">
    <property type="entry name" value="YqeK"/>
</dbReference>
<dbReference type="EC" id="3.6.1.41" evidence="1"/>
<protein>
    <recommendedName>
        <fullName evidence="1">bis(5'-nucleosyl)-tetraphosphatase (symmetrical)</fullName>
        <ecNumber evidence="1">3.6.1.41</ecNumber>
    </recommendedName>
</protein>
<dbReference type="InterPro" id="IPR003607">
    <property type="entry name" value="HD/PDEase_dom"/>
</dbReference>
<dbReference type="EMBL" id="CP061839">
    <property type="protein sequence ID" value="QOW62156.1"/>
    <property type="molecule type" value="Genomic_DNA"/>
</dbReference>
<dbReference type="AlphaFoldDB" id="A0A7S6WRU6"/>
<dbReference type="GO" id="GO:0000166">
    <property type="term" value="F:nucleotide binding"/>
    <property type="evidence" value="ECO:0007669"/>
    <property type="project" value="UniProtKB-KW"/>
</dbReference>
<evidence type="ECO:0000256" key="6">
    <source>
        <dbReference type="ARBA" id="ARBA00049417"/>
    </source>
</evidence>